<keyword evidence="9 11" id="KW-1133">Transmembrane helix</keyword>
<dbReference type="Pfam" id="PF02743">
    <property type="entry name" value="dCache_1"/>
    <property type="match status" value="1"/>
</dbReference>
<dbReference type="Proteomes" id="UP000472320">
    <property type="component" value="Unassembled WGS sequence"/>
</dbReference>
<accession>A0A6L6Q9F0</accession>
<feature type="domain" description="HAMP" evidence="12">
    <location>
        <begin position="297"/>
        <end position="350"/>
    </location>
</feature>
<reference evidence="13 14" key="1">
    <citation type="submission" date="2019-11" db="EMBL/GenBank/DDBJ databases">
        <title>Type strains purchased from KCTC, JCM and DSMZ.</title>
        <authorList>
            <person name="Lu H."/>
        </authorList>
    </citation>
    <scope>NUCLEOTIDE SEQUENCE [LARGE SCALE GENOMIC DNA]</scope>
    <source>
        <strain evidence="13 14">JCM 31587</strain>
    </source>
</reference>
<dbReference type="Gene3D" id="1.10.8.500">
    <property type="entry name" value="HAMP domain in histidine kinase"/>
    <property type="match status" value="1"/>
</dbReference>
<dbReference type="SUPFAM" id="SSF103190">
    <property type="entry name" value="Sensory domain-like"/>
    <property type="match status" value="1"/>
</dbReference>
<dbReference type="CDD" id="cd12914">
    <property type="entry name" value="PDC1_DGC_like"/>
    <property type="match status" value="1"/>
</dbReference>
<proteinExistence type="predicted"/>
<dbReference type="GO" id="GO:0000155">
    <property type="term" value="F:phosphorelay sensor kinase activity"/>
    <property type="evidence" value="ECO:0007669"/>
    <property type="project" value="TreeGrafter"/>
</dbReference>
<comment type="catalytic activity">
    <reaction evidence="1">
        <text>ATP + protein L-histidine = ADP + protein N-phospho-L-histidine.</text>
        <dbReference type="EC" id="2.7.13.3"/>
    </reaction>
</comment>
<feature type="transmembrane region" description="Helical" evidence="11">
    <location>
        <begin position="279"/>
        <end position="296"/>
    </location>
</feature>
<evidence type="ECO:0000256" key="7">
    <source>
        <dbReference type="ARBA" id="ARBA00022692"/>
    </source>
</evidence>
<evidence type="ECO:0000256" key="6">
    <source>
        <dbReference type="ARBA" id="ARBA00022679"/>
    </source>
</evidence>
<keyword evidence="4" id="KW-1003">Cell membrane</keyword>
<evidence type="ECO:0000256" key="5">
    <source>
        <dbReference type="ARBA" id="ARBA00022553"/>
    </source>
</evidence>
<dbReference type="InterPro" id="IPR050398">
    <property type="entry name" value="HssS/ArlS-like"/>
</dbReference>
<keyword evidence="5" id="KW-0597">Phosphoprotein</keyword>
<dbReference type="GO" id="GO:0005886">
    <property type="term" value="C:plasma membrane"/>
    <property type="evidence" value="ECO:0007669"/>
    <property type="project" value="UniProtKB-SubCell"/>
</dbReference>
<name>A0A6L6Q9F0_9BURK</name>
<evidence type="ECO:0000256" key="9">
    <source>
        <dbReference type="ARBA" id="ARBA00022989"/>
    </source>
</evidence>
<protein>
    <recommendedName>
        <fullName evidence="3">histidine kinase</fullName>
        <ecNumber evidence="3">2.7.13.3</ecNumber>
    </recommendedName>
</protein>
<evidence type="ECO:0000256" key="2">
    <source>
        <dbReference type="ARBA" id="ARBA00004651"/>
    </source>
</evidence>
<comment type="subcellular location">
    <subcellularLocation>
        <location evidence="2">Cell membrane</location>
        <topology evidence="2">Multi-pass membrane protein</topology>
    </subcellularLocation>
</comment>
<dbReference type="EMBL" id="WNKX01000001">
    <property type="protein sequence ID" value="MTW09098.1"/>
    <property type="molecule type" value="Genomic_DNA"/>
</dbReference>
<evidence type="ECO:0000256" key="8">
    <source>
        <dbReference type="ARBA" id="ARBA00022777"/>
    </source>
</evidence>
<dbReference type="Pfam" id="PF00672">
    <property type="entry name" value="HAMP"/>
    <property type="match status" value="1"/>
</dbReference>
<organism evidence="13 14">
    <name type="scientific">Massilia eburnea</name>
    <dbReference type="NCBI Taxonomy" id="1776165"/>
    <lineage>
        <taxon>Bacteria</taxon>
        <taxon>Pseudomonadati</taxon>
        <taxon>Pseudomonadota</taxon>
        <taxon>Betaproteobacteria</taxon>
        <taxon>Burkholderiales</taxon>
        <taxon>Oxalobacteraceae</taxon>
        <taxon>Telluria group</taxon>
        <taxon>Massilia</taxon>
    </lineage>
</organism>
<dbReference type="SMART" id="SM00304">
    <property type="entry name" value="HAMP"/>
    <property type="match status" value="1"/>
</dbReference>
<evidence type="ECO:0000256" key="1">
    <source>
        <dbReference type="ARBA" id="ARBA00000085"/>
    </source>
</evidence>
<evidence type="ECO:0000313" key="14">
    <source>
        <dbReference type="Proteomes" id="UP000472320"/>
    </source>
</evidence>
<evidence type="ECO:0000256" key="11">
    <source>
        <dbReference type="SAM" id="Phobius"/>
    </source>
</evidence>
<dbReference type="OrthoDB" id="5759972at2"/>
<keyword evidence="7 11" id="KW-0812">Transmembrane</keyword>
<dbReference type="PROSITE" id="PS50885">
    <property type="entry name" value="HAMP"/>
    <property type="match status" value="1"/>
</dbReference>
<evidence type="ECO:0000259" key="12">
    <source>
        <dbReference type="PROSITE" id="PS50885"/>
    </source>
</evidence>
<dbReference type="CDD" id="cd12912">
    <property type="entry name" value="PDC2_MCP_like"/>
    <property type="match status" value="1"/>
</dbReference>
<evidence type="ECO:0000256" key="4">
    <source>
        <dbReference type="ARBA" id="ARBA00022475"/>
    </source>
</evidence>
<dbReference type="PANTHER" id="PTHR45528">
    <property type="entry name" value="SENSOR HISTIDINE KINASE CPXA"/>
    <property type="match status" value="1"/>
</dbReference>
<dbReference type="SUPFAM" id="SSF158472">
    <property type="entry name" value="HAMP domain-like"/>
    <property type="match status" value="1"/>
</dbReference>
<keyword evidence="6" id="KW-0808">Transferase</keyword>
<evidence type="ECO:0000256" key="10">
    <source>
        <dbReference type="ARBA" id="ARBA00023136"/>
    </source>
</evidence>
<dbReference type="Gene3D" id="3.30.450.20">
    <property type="entry name" value="PAS domain"/>
    <property type="match status" value="1"/>
</dbReference>
<keyword evidence="8" id="KW-0418">Kinase</keyword>
<evidence type="ECO:0000313" key="13">
    <source>
        <dbReference type="EMBL" id="MTW09098.1"/>
    </source>
</evidence>
<comment type="caution">
    <text evidence="13">The sequence shown here is derived from an EMBL/GenBank/DDBJ whole genome shotgun (WGS) entry which is preliminary data.</text>
</comment>
<gene>
    <name evidence="13" type="ORF">GM658_00655</name>
</gene>
<evidence type="ECO:0000256" key="3">
    <source>
        <dbReference type="ARBA" id="ARBA00012438"/>
    </source>
</evidence>
<dbReference type="InterPro" id="IPR033479">
    <property type="entry name" value="dCache_1"/>
</dbReference>
<dbReference type="EC" id="2.7.13.3" evidence="3"/>
<dbReference type="CDD" id="cd06225">
    <property type="entry name" value="HAMP"/>
    <property type="match status" value="1"/>
</dbReference>
<dbReference type="InterPro" id="IPR029151">
    <property type="entry name" value="Sensor-like_sf"/>
</dbReference>
<dbReference type="RefSeq" id="WP_155452087.1">
    <property type="nucleotide sequence ID" value="NZ_WNKX01000001.1"/>
</dbReference>
<dbReference type="AlphaFoldDB" id="A0A6L6Q9F0"/>
<sequence length="355" mass="38928">MKLSLNIFHKVLITLLVVTLVPLLALWYLGNSSAEKELTTKINENLVANTDTVATGINSWDDTNMRALRMATRLDDIISMNPARQVPILTAISSTYEWSYLLHIEGTDGKDVSRSDGGALTDYSDRAYFKKVMAGKEEGRLVAIGKTSGKPSLNIGVPIRNDNRTVVGVLAIAMDLGVVSRTVTDIKIGETGRAILLDAEKKVIAHGDPTKIKTQLQDFSKHPALQVPGITDEPKTYMDGNVKMVGFVRELPQGWTVLVEQQYDEAYAAMNKMRDEARILIGVVIVLVAALAFVMGKQLTRPINQLTAIAEKLSKGQLDVTIPQTSRGDEIGSLARAVERLGVSIQMAMDRLRKK</sequence>
<dbReference type="InterPro" id="IPR003660">
    <property type="entry name" value="HAMP_dom"/>
</dbReference>
<keyword evidence="10 11" id="KW-0472">Membrane</keyword>
<keyword evidence="14" id="KW-1185">Reference proteome</keyword>
<dbReference type="PANTHER" id="PTHR45528:SF10">
    <property type="entry name" value="METHYL-ACCEPTING CHEMOTAXIS PROTEIN"/>
    <property type="match status" value="1"/>
</dbReference>